<feature type="domain" description="Lunapark zinc ribbon" evidence="4">
    <location>
        <begin position="246"/>
        <end position="298"/>
    </location>
</feature>
<protein>
    <recommendedName>
        <fullName evidence="1">Endoplasmic reticulum junction formation protein lunapark</fullName>
    </recommendedName>
</protein>
<feature type="transmembrane region" description="Helical" evidence="1">
    <location>
        <begin position="74"/>
        <end position="92"/>
    </location>
</feature>
<dbReference type="InterPro" id="IPR019273">
    <property type="entry name" value="Lunapark_Znf"/>
</dbReference>
<evidence type="ECO:0000256" key="3">
    <source>
        <dbReference type="SAM" id="MobiDB-lite"/>
    </source>
</evidence>
<dbReference type="GO" id="GO:0008270">
    <property type="term" value="F:zinc ion binding"/>
    <property type="evidence" value="ECO:0007669"/>
    <property type="project" value="UniProtKB-KW"/>
</dbReference>
<gene>
    <name evidence="5" type="ORF">BB558_002225</name>
</gene>
<dbReference type="GO" id="GO:0071788">
    <property type="term" value="P:endoplasmic reticulum tubular network maintenance"/>
    <property type="evidence" value="ECO:0007669"/>
    <property type="project" value="UniProtKB-UniRule"/>
</dbReference>
<keyword evidence="1" id="KW-0862">Zinc</keyword>
<dbReference type="AlphaFoldDB" id="A0A2U1J9L1"/>
<sequence>MWLFKSSKKEDYEKILADLEEKINKSKEKRISTIANKQWASTTWVIYSGVAWVVFSAGFWYFGTNKETPLSSHTFTLCTTISILGPIIVYYTNKMIMGLFNRSIRKQDKLIKELVTQQKEKIDELKKKTEFDTTRRIIEKFDKQKPVVANAPATSSAQKKKHIQNPKAQIGISNQNVLRNRNVNTSSINSGIGLGTSVINPNRPAIGPGLESNANYNPYNPTPQHRGPTGVVQISKPRNDSNEKPWLEKLVDKLVGDDVAANSRYALICRKCYSHNGLVLEEEIDTIQYKCPKCGFFNPSRTSLNSPAQSPNPANKHQPVIREPAPTSNLSKQMYLQGSSAQKGLTFGSFDGMDENIFESPTGSPRNRLQESENLLDYEQTPDYEVSLSENSMVDNEEKDGEIIESSVNDISEKADEQSELEKVDESQAVKEEETEAQKTPEKIVSQNNSNLGTENSTKKKRKGSNKKRR</sequence>
<keyword evidence="1" id="KW-0256">Endoplasmic reticulum</keyword>
<feature type="compositionally biased region" description="Polar residues" evidence="3">
    <location>
        <begin position="445"/>
        <end position="456"/>
    </location>
</feature>
<accession>A0A2U1J9L1</accession>
<dbReference type="PANTHER" id="PTHR22166:SF12">
    <property type="entry name" value="ENDOPLASMIC RETICULUM JUNCTION FORMATION PROTEIN LUNAPARK"/>
    <property type="match status" value="1"/>
</dbReference>
<comment type="caution">
    <text evidence="5">The sequence shown here is derived from an EMBL/GenBank/DDBJ whole genome shotgun (WGS) entry which is preliminary data.</text>
</comment>
<feature type="coiled-coil region" evidence="2">
    <location>
        <begin position="9"/>
        <end position="36"/>
    </location>
</feature>
<feature type="transmembrane region" description="Helical" evidence="1">
    <location>
        <begin position="39"/>
        <end position="62"/>
    </location>
</feature>
<dbReference type="InterPro" id="IPR040115">
    <property type="entry name" value="Lnp"/>
</dbReference>
<dbReference type="GO" id="GO:0098826">
    <property type="term" value="C:endoplasmic reticulum tubular network membrane"/>
    <property type="evidence" value="ECO:0007669"/>
    <property type="project" value="UniProtKB-UniRule"/>
</dbReference>
<feature type="region of interest" description="Disordered" evidence="3">
    <location>
        <begin position="302"/>
        <end position="324"/>
    </location>
</feature>
<comment type="subcellular location">
    <subcellularLocation>
        <location evidence="1">Endoplasmic reticulum membrane</location>
        <topology evidence="1">Multi-pass membrane protein</topology>
    </subcellularLocation>
</comment>
<evidence type="ECO:0000256" key="2">
    <source>
        <dbReference type="SAM" id="Coils"/>
    </source>
</evidence>
<feature type="compositionally biased region" description="Basic and acidic residues" evidence="3">
    <location>
        <begin position="411"/>
        <end position="442"/>
    </location>
</feature>
<dbReference type="Proteomes" id="UP000245591">
    <property type="component" value="Unassembled WGS sequence"/>
</dbReference>
<keyword evidence="1" id="KW-0472">Membrane</keyword>
<proteinExistence type="inferred from homology"/>
<dbReference type="EMBL" id="MBFU01000143">
    <property type="protein sequence ID" value="PWA01653.1"/>
    <property type="molecule type" value="Genomic_DNA"/>
</dbReference>
<keyword evidence="1" id="KW-1133">Transmembrane helix</keyword>
<feature type="region of interest" description="Disordered" evidence="3">
    <location>
        <begin position="389"/>
        <end position="470"/>
    </location>
</feature>
<comment type="domain">
    <text evidence="1">The C4-type zinc finger motif is necessary both for its ER three-way tubular junction localization and formation.</text>
</comment>
<dbReference type="GO" id="GO:1903373">
    <property type="term" value="P:positive regulation of endoplasmic reticulum tubular network organization"/>
    <property type="evidence" value="ECO:0007669"/>
    <property type="project" value="UniProtKB-UniRule"/>
</dbReference>
<name>A0A2U1J9L1_SMIAN</name>
<comment type="similarity">
    <text evidence="1">Belongs to the lunapark family.</text>
</comment>
<keyword evidence="1" id="KW-0863">Zinc-finger</keyword>
<reference evidence="5 6" key="1">
    <citation type="journal article" date="2018" name="MBio">
        <title>Comparative Genomics Reveals the Core Gene Toolbox for the Fungus-Insect Symbiosis.</title>
        <authorList>
            <person name="Wang Y."/>
            <person name="Stata M."/>
            <person name="Wang W."/>
            <person name="Stajich J.E."/>
            <person name="White M.M."/>
            <person name="Moncalvo J.M."/>
        </authorList>
    </citation>
    <scope>NUCLEOTIDE SEQUENCE [LARGE SCALE GENOMIC DNA]</scope>
    <source>
        <strain evidence="5 6">AUS-126-30</strain>
    </source>
</reference>
<feature type="compositionally biased region" description="Polar residues" evidence="3">
    <location>
        <begin position="302"/>
        <end position="315"/>
    </location>
</feature>
<comment type="function">
    <text evidence="1">Plays a role in determining ER morphology.</text>
</comment>
<keyword evidence="1" id="KW-0812">Transmembrane</keyword>
<evidence type="ECO:0000259" key="4">
    <source>
        <dbReference type="Pfam" id="PF10058"/>
    </source>
</evidence>
<evidence type="ECO:0000256" key="1">
    <source>
        <dbReference type="RuleBase" id="RU367073"/>
    </source>
</evidence>
<keyword evidence="6" id="KW-1185">Reference proteome</keyword>
<evidence type="ECO:0000313" key="5">
    <source>
        <dbReference type="EMBL" id="PWA01653.1"/>
    </source>
</evidence>
<feature type="compositionally biased region" description="Basic residues" evidence="3">
    <location>
        <begin position="459"/>
        <end position="470"/>
    </location>
</feature>
<keyword evidence="2" id="KW-0175">Coiled coil</keyword>
<dbReference type="PANTHER" id="PTHR22166">
    <property type="entry name" value="ENDOPLASMIC RETICULUM JUNCTION FORMATION PROTEIN LUNAPARK"/>
    <property type="match status" value="1"/>
</dbReference>
<evidence type="ECO:0000313" key="6">
    <source>
        <dbReference type="Proteomes" id="UP000245591"/>
    </source>
</evidence>
<keyword evidence="1" id="KW-0479">Metal-binding</keyword>
<organism evidence="5 6">
    <name type="scientific">Smittium angustum</name>
    <dbReference type="NCBI Taxonomy" id="133377"/>
    <lineage>
        <taxon>Eukaryota</taxon>
        <taxon>Fungi</taxon>
        <taxon>Fungi incertae sedis</taxon>
        <taxon>Zoopagomycota</taxon>
        <taxon>Kickxellomycotina</taxon>
        <taxon>Harpellomycetes</taxon>
        <taxon>Harpellales</taxon>
        <taxon>Legeriomycetaceae</taxon>
        <taxon>Smittium</taxon>
    </lineage>
</organism>
<dbReference type="Pfam" id="PF10058">
    <property type="entry name" value="Zn_ribbon_10"/>
    <property type="match status" value="1"/>
</dbReference>